<dbReference type="GO" id="GO:0008017">
    <property type="term" value="F:microtubule binding"/>
    <property type="evidence" value="ECO:0007669"/>
    <property type="project" value="InterPro"/>
</dbReference>
<comment type="subcellular location">
    <subcellularLocation>
        <location evidence="1">Cytoplasm</location>
        <location evidence="1">Cytoskeleton</location>
        <location evidence="1">Spindle</location>
    </subcellularLocation>
</comment>
<feature type="domain" description="Kinesin motor" evidence="13">
    <location>
        <begin position="42"/>
        <end position="507"/>
    </location>
</feature>
<feature type="region of interest" description="Disordered" evidence="12">
    <location>
        <begin position="738"/>
        <end position="774"/>
    </location>
</feature>
<evidence type="ECO:0000313" key="15">
    <source>
        <dbReference type="Proteomes" id="UP000274504"/>
    </source>
</evidence>
<dbReference type="GO" id="GO:0090307">
    <property type="term" value="P:mitotic spindle assembly"/>
    <property type="evidence" value="ECO:0007669"/>
    <property type="project" value="TreeGrafter"/>
</dbReference>
<reference evidence="14 15" key="2">
    <citation type="submission" date="2018-11" db="EMBL/GenBank/DDBJ databases">
        <authorList>
            <consortium name="Pathogen Informatics"/>
        </authorList>
    </citation>
    <scope>NUCLEOTIDE SEQUENCE [LARGE SCALE GENOMIC DNA]</scope>
</reference>
<keyword evidence="6 10" id="KW-0067">ATP-binding</keyword>
<dbReference type="Proteomes" id="UP000274504">
    <property type="component" value="Unassembled WGS sequence"/>
</dbReference>
<evidence type="ECO:0000256" key="2">
    <source>
        <dbReference type="ARBA" id="ARBA00022490"/>
    </source>
</evidence>
<dbReference type="PROSITE" id="PS00411">
    <property type="entry name" value="KINESIN_MOTOR_1"/>
    <property type="match status" value="1"/>
</dbReference>
<keyword evidence="3" id="KW-0597">Phosphoprotein</keyword>
<evidence type="ECO:0000256" key="5">
    <source>
        <dbReference type="ARBA" id="ARBA00022741"/>
    </source>
</evidence>
<evidence type="ECO:0000256" key="9">
    <source>
        <dbReference type="ARBA" id="ARBA00023212"/>
    </source>
</evidence>
<proteinExistence type="inferred from homology"/>
<evidence type="ECO:0000259" key="13">
    <source>
        <dbReference type="PROSITE" id="PS50067"/>
    </source>
</evidence>
<dbReference type="GO" id="GO:0072686">
    <property type="term" value="C:mitotic spindle"/>
    <property type="evidence" value="ECO:0007669"/>
    <property type="project" value="TreeGrafter"/>
</dbReference>
<dbReference type="PRINTS" id="PR00380">
    <property type="entry name" value="KINESINHEAVY"/>
</dbReference>
<evidence type="ECO:0000313" key="14">
    <source>
        <dbReference type="EMBL" id="VDL16491.1"/>
    </source>
</evidence>
<feature type="compositionally biased region" description="Basic residues" evidence="12">
    <location>
        <begin position="1081"/>
        <end position="1092"/>
    </location>
</feature>
<dbReference type="PROSITE" id="PS50067">
    <property type="entry name" value="KINESIN_MOTOR_2"/>
    <property type="match status" value="1"/>
</dbReference>
<evidence type="ECO:0000256" key="7">
    <source>
        <dbReference type="ARBA" id="ARBA00023054"/>
    </source>
</evidence>
<keyword evidence="5 10" id="KW-0547">Nucleotide-binding</keyword>
<feature type="binding site" evidence="10">
    <location>
        <begin position="134"/>
        <end position="141"/>
    </location>
    <ligand>
        <name>ATP</name>
        <dbReference type="ChEBI" id="CHEBI:30616"/>
    </ligand>
</feature>
<feature type="compositionally biased region" description="Basic and acidic residues" evidence="12">
    <location>
        <begin position="1058"/>
        <end position="1073"/>
    </location>
</feature>
<feature type="compositionally biased region" description="Acidic residues" evidence="12">
    <location>
        <begin position="760"/>
        <end position="774"/>
    </location>
</feature>
<keyword evidence="7 11" id="KW-0175">Coiled coil</keyword>
<dbReference type="STRING" id="6216.A0A158QBU9"/>
<dbReference type="Gene3D" id="3.40.850.10">
    <property type="entry name" value="Kinesin motor domain"/>
    <property type="match status" value="1"/>
</dbReference>
<dbReference type="InterPro" id="IPR027417">
    <property type="entry name" value="P-loop_NTPase"/>
</dbReference>
<dbReference type="GO" id="GO:0005634">
    <property type="term" value="C:nucleus"/>
    <property type="evidence" value="ECO:0007669"/>
    <property type="project" value="TreeGrafter"/>
</dbReference>
<evidence type="ECO:0000256" key="4">
    <source>
        <dbReference type="ARBA" id="ARBA00022701"/>
    </source>
</evidence>
<accession>A0A158QBU9</accession>
<dbReference type="InterPro" id="IPR001752">
    <property type="entry name" value="Kinesin_motor_dom"/>
</dbReference>
<protein>
    <submittedName>
        <fullName evidence="16">Kinesin motor domain-containing protein</fullName>
    </submittedName>
</protein>
<dbReference type="GO" id="GO:0051231">
    <property type="term" value="P:spindle elongation"/>
    <property type="evidence" value="ECO:0007669"/>
    <property type="project" value="TreeGrafter"/>
</dbReference>
<dbReference type="Pfam" id="PF00225">
    <property type="entry name" value="Kinesin"/>
    <property type="match status" value="1"/>
</dbReference>
<feature type="compositionally biased region" description="Basic residues" evidence="12">
    <location>
        <begin position="1195"/>
        <end position="1210"/>
    </location>
</feature>
<evidence type="ECO:0000256" key="8">
    <source>
        <dbReference type="ARBA" id="ARBA00023175"/>
    </source>
</evidence>
<dbReference type="WBParaSite" id="HDID_0000051101-mRNA-1">
    <property type="protein sequence ID" value="HDID_0000051101-mRNA-1"/>
    <property type="gene ID" value="HDID_0000051101"/>
</dbReference>
<dbReference type="GO" id="GO:0007018">
    <property type="term" value="P:microtubule-based movement"/>
    <property type="evidence" value="ECO:0007669"/>
    <property type="project" value="InterPro"/>
</dbReference>
<keyword evidence="9" id="KW-0206">Cytoskeleton</keyword>
<feature type="compositionally biased region" description="Basic residues" evidence="12">
    <location>
        <begin position="1254"/>
        <end position="1263"/>
    </location>
</feature>
<dbReference type="InterPro" id="IPR047149">
    <property type="entry name" value="KIF11-like"/>
</dbReference>
<feature type="coiled-coil region" evidence="11">
    <location>
        <begin position="993"/>
        <end position="1051"/>
    </location>
</feature>
<organism evidence="16">
    <name type="scientific">Hymenolepis diminuta</name>
    <name type="common">Rat tapeworm</name>
    <dbReference type="NCBI Taxonomy" id="6216"/>
    <lineage>
        <taxon>Eukaryota</taxon>
        <taxon>Metazoa</taxon>
        <taxon>Spiralia</taxon>
        <taxon>Lophotrochozoa</taxon>
        <taxon>Platyhelminthes</taxon>
        <taxon>Cestoda</taxon>
        <taxon>Eucestoda</taxon>
        <taxon>Cyclophyllidea</taxon>
        <taxon>Hymenolepididae</taxon>
        <taxon>Hymenolepis</taxon>
    </lineage>
</organism>
<evidence type="ECO:0000256" key="11">
    <source>
        <dbReference type="SAM" id="Coils"/>
    </source>
</evidence>
<dbReference type="InterPro" id="IPR019821">
    <property type="entry name" value="Kinesin_motor_CS"/>
</dbReference>
<dbReference type="GO" id="GO:0008574">
    <property type="term" value="F:plus-end-directed microtubule motor activity"/>
    <property type="evidence" value="ECO:0007669"/>
    <property type="project" value="TreeGrafter"/>
</dbReference>
<dbReference type="GO" id="GO:0005524">
    <property type="term" value="F:ATP binding"/>
    <property type="evidence" value="ECO:0007669"/>
    <property type="project" value="UniProtKB-UniRule"/>
</dbReference>
<evidence type="ECO:0000256" key="1">
    <source>
        <dbReference type="ARBA" id="ARBA00004186"/>
    </source>
</evidence>
<dbReference type="SMART" id="SM00129">
    <property type="entry name" value="KISc"/>
    <property type="match status" value="1"/>
</dbReference>
<dbReference type="AlphaFoldDB" id="A0A158QBU9"/>
<dbReference type="EMBL" id="UYSG01000069">
    <property type="protein sequence ID" value="VDL16491.1"/>
    <property type="molecule type" value="Genomic_DNA"/>
</dbReference>
<dbReference type="PANTHER" id="PTHR47970">
    <property type="entry name" value="KINESIN-LIKE PROTEIN KIF11"/>
    <property type="match status" value="1"/>
</dbReference>
<keyword evidence="8 10" id="KW-0505">Motor protein</keyword>
<dbReference type="PANTHER" id="PTHR47970:SF29">
    <property type="entry name" value="KINESIN FAMILY MEMBER 20B"/>
    <property type="match status" value="1"/>
</dbReference>
<reference evidence="16" key="1">
    <citation type="submission" date="2016-04" db="UniProtKB">
        <authorList>
            <consortium name="WormBaseParasite"/>
        </authorList>
    </citation>
    <scope>IDENTIFICATION</scope>
</reference>
<evidence type="ECO:0000256" key="12">
    <source>
        <dbReference type="SAM" id="MobiDB-lite"/>
    </source>
</evidence>
<dbReference type="GO" id="GO:0005876">
    <property type="term" value="C:spindle microtubule"/>
    <property type="evidence" value="ECO:0007669"/>
    <property type="project" value="TreeGrafter"/>
</dbReference>
<evidence type="ECO:0000256" key="6">
    <source>
        <dbReference type="ARBA" id="ARBA00022840"/>
    </source>
</evidence>
<sequence>MFDGSFDESYISNPNFDFETINRNLCDEFNETDCTVISKSEQMPVYLRIRPLKPNESAKKVLIPIDCKTVVLKPANESKGLRAAPIAFGQASHEFVFSRVFDEFATQNDVFRVVLLDRVSEFLEGVNGLIFAYGTTSSGKTYSLQGTSDNAGMVPRALECIFRSATLLKQPSSDGVQVANSGFLFAPYGFNEIEELSVEEAEKRHKEKASILRFVRGHDSGLQSSASISLETNRSDSCSTIGGESSRLSSDDIYMDVPFAFKESAAFVFWVSFVEIYNEVVYDLLDLEFVAAALKSSNRPFKPRKNPLDLRTDKKGHVFVKGVRWYPVNSAAEAIALLRVGRRCQAVSATRLNTASSRSHAIFSLRALRVSSRGDIDFRIASLGSCSELVFCDLAGSERCVKAETTNNSCRLREANSINTSLLALGKCIAALRTLGGRNRPGAPSVCYPVVPYRESRLTRLFANFFSPPGLGVSSSKACLLVNAAPCVELVDETLHALKFSALASQVILPQTEAPTPPTVIPEVVDEKEENGDDSSRRLSEFDLNTTIEPGIDSTAAATAAIEKQLRAHLLKKGFQLRCSSGLIGRKTSGSALGDTSSQMSILPIAVSPIFGPPPTNNSADSSTEEPSTLVRKLAGGRLGSLTHFEWMEDIESDLAGLSREALISVVLEVVSALADTLPAEVEAARAEINARLTKNYGDELLRMEEQYESLLAKQEHDYEEKLRILEGKQYRQRRRTFAQEQLSPSSRKPMVKTRRVEEQEYTSDTEEGDVNVDDDECPSCLKLVTENAELRSKLDEARSDLAEQSEAMVVLSEQRDALQVDLRRAQFYAQIGRVKLITNGQTNVFPPLIEPNSDSETPQAAVKRNSSLLPNVFPPLLSPAHRACFSSSDADIIPPTPDTVLLVEKRKSVAVNANDLRAENQQLLSQLAQLRVDFDNSNSVGVTQKDQESEAIALRKETPEKPEPLGKYGRSTALRMNSFLSHELETVEQEALAEMESRCSSLNAELSQVRSAHNEALAKLEELQNRLTVYEQLKKRFEEAEIHKVKLEAVIDAEVQTDDHYESSEADPRSSHESALQHPQPKRAPRGRGRQTKAPAVAKKITGTTTTRGGRARGRKQAASELPVKILDNVPQFDDSEEENAWSERLARDLTNIQISGSASGSLAIPGTATGTDPQFATTEEETENEEPVEKMTNKTRRRGRGVTMKKRTTVATESGVEPAGSTRSSGGFRKLAPLSETIQFLDIDGNTQPTPRPRRNLRPRK</sequence>
<keyword evidence="2" id="KW-0963">Cytoplasm</keyword>
<feature type="region of interest" description="Disordered" evidence="12">
    <location>
        <begin position="1057"/>
        <end position="1124"/>
    </location>
</feature>
<evidence type="ECO:0000313" key="16">
    <source>
        <dbReference type="WBParaSite" id="HDID_0000051101-mRNA-1"/>
    </source>
</evidence>
<evidence type="ECO:0000256" key="3">
    <source>
        <dbReference type="ARBA" id="ARBA00022553"/>
    </source>
</evidence>
<name>A0A158QBU9_HYMDI</name>
<feature type="region of interest" description="Disordered" evidence="12">
    <location>
        <begin position="1159"/>
        <end position="1263"/>
    </location>
</feature>
<keyword evidence="4" id="KW-0493">Microtubule</keyword>
<feature type="coiled-coil region" evidence="11">
    <location>
        <begin position="781"/>
        <end position="815"/>
    </location>
</feature>
<dbReference type="InterPro" id="IPR036961">
    <property type="entry name" value="Kinesin_motor_dom_sf"/>
</dbReference>
<comment type="similarity">
    <text evidence="10">Belongs to the TRAFAC class myosin-kinesin ATPase superfamily. Kinesin family.</text>
</comment>
<gene>
    <name evidence="14" type="ORF">HDID_LOCUS512</name>
</gene>
<dbReference type="SUPFAM" id="SSF52540">
    <property type="entry name" value="P-loop containing nucleoside triphosphate hydrolases"/>
    <property type="match status" value="1"/>
</dbReference>
<dbReference type="OrthoDB" id="2403182at2759"/>
<evidence type="ECO:0000256" key="10">
    <source>
        <dbReference type="PROSITE-ProRule" id="PRU00283"/>
    </source>
</evidence>